<keyword evidence="1" id="KW-0436">Ligase</keyword>
<keyword evidence="3" id="KW-0658">Purine biosynthesis</keyword>
<dbReference type="Pfam" id="PF22660">
    <property type="entry name" value="RS_preATP-grasp-like"/>
    <property type="match status" value="1"/>
</dbReference>
<dbReference type="PANTHER" id="PTHR43055:SF1">
    <property type="entry name" value="FORMATE-DEPENDENT PHOSPHORIBOSYLGLYCINAMIDE FORMYLTRANSFERASE"/>
    <property type="match status" value="1"/>
</dbReference>
<dbReference type="STRING" id="1724.GCA_001044175_02318"/>
<dbReference type="InterPro" id="IPR011761">
    <property type="entry name" value="ATP-grasp"/>
</dbReference>
<dbReference type="InterPro" id="IPR013815">
    <property type="entry name" value="ATP_grasp_subdomain_1"/>
</dbReference>
<keyword evidence="10" id="KW-1185">Reference proteome</keyword>
<dbReference type="RefSeq" id="WP_083986117.1">
    <property type="nucleotide sequence ID" value="NZ_LDYE01000008.1"/>
</dbReference>
<dbReference type="Gene3D" id="3.40.50.20">
    <property type="match status" value="1"/>
</dbReference>
<evidence type="ECO:0000256" key="6">
    <source>
        <dbReference type="PROSITE-ProRule" id="PRU00409"/>
    </source>
</evidence>
<dbReference type="InterPro" id="IPR054350">
    <property type="entry name" value="PurT/PurK_preATP-grasp"/>
</dbReference>
<evidence type="ECO:0000256" key="3">
    <source>
        <dbReference type="ARBA" id="ARBA00022755"/>
    </source>
</evidence>
<name>A0A2A9DPV7_9CORY</name>
<evidence type="ECO:0000256" key="5">
    <source>
        <dbReference type="ARBA" id="ARBA00025704"/>
    </source>
</evidence>
<comment type="pathway">
    <text evidence="5">Purine metabolism.</text>
</comment>
<dbReference type="SUPFAM" id="SSF52440">
    <property type="entry name" value="PreATP-grasp domain"/>
    <property type="match status" value="1"/>
</dbReference>
<dbReference type="InterPro" id="IPR048740">
    <property type="entry name" value="PurT_C"/>
</dbReference>
<dbReference type="InterPro" id="IPR003135">
    <property type="entry name" value="ATP-grasp_carboxylate-amine"/>
</dbReference>
<feature type="region of interest" description="Disordered" evidence="7">
    <location>
        <begin position="1"/>
        <end position="26"/>
    </location>
</feature>
<evidence type="ECO:0000259" key="8">
    <source>
        <dbReference type="PROSITE" id="PS50975"/>
    </source>
</evidence>
<dbReference type="InterPro" id="IPR011054">
    <property type="entry name" value="Rudment_hybrid_motif"/>
</dbReference>
<dbReference type="SUPFAM" id="SSF51246">
    <property type="entry name" value="Rudiment single hybrid motif"/>
    <property type="match status" value="1"/>
</dbReference>
<dbReference type="Gene3D" id="3.30.1490.20">
    <property type="entry name" value="ATP-grasp fold, A domain"/>
    <property type="match status" value="1"/>
</dbReference>
<organism evidence="9 10">
    <name type="scientific">Corynebacterium renale</name>
    <dbReference type="NCBI Taxonomy" id="1724"/>
    <lineage>
        <taxon>Bacteria</taxon>
        <taxon>Bacillati</taxon>
        <taxon>Actinomycetota</taxon>
        <taxon>Actinomycetes</taxon>
        <taxon>Mycobacteriales</taxon>
        <taxon>Corynebacteriaceae</taxon>
        <taxon>Corynebacterium</taxon>
    </lineage>
</organism>
<evidence type="ECO:0000256" key="4">
    <source>
        <dbReference type="ARBA" id="ARBA00022840"/>
    </source>
</evidence>
<keyword evidence="9" id="KW-0808">Transferase</keyword>
<dbReference type="Pfam" id="PF21244">
    <property type="entry name" value="PurT_C"/>
    <property type="match status" value="1"/>
</dbReference>
<dbReference type="GO" id="GO:0005829">
    <property type="term" value="C:cytosol"/>
    <property type="evidence" value="ECO:0007669"/>
    <property type="project" value="TreeGrafter"/>
</dbReference>
<dbReference type="Proteomes" id="UP000221653">
    <property type="component" value="Unassembled WGS sequence"/>
</dbReference>
<dbReference type="GO" id="GO:0046872">
    <property type="term" value="F:metal ion binding"/>
    <property type="evidence" value="ECO:0007669"/>
    <property type="project" value="InterPro"/>
</dbReference>
<gene>
    <name evidence="9" type="ORF">ATK06_1031</name>
</gene>
<reference evidence="9 10" key="1">
    <citation type="submission" date="2017-10" db="EMBL/GenBank/DDBJ databases">
        <title>Sequencing the genomes of 1000 actinobacteria strains.</title>
        <authorList>
            <person name="Klenk H.-P."/>
        </authorList>
    </citation>
    <scope>NUCLEOTIDE SEQUENCE [LARGE SCALE GENOMIC DNA]</scope>
    <source>
        <strain evidence="9 10">DSM 20688</strain>
    </source>
</reference>
<sequence length="419" mass="45006">MVSEERSLPEASESTGPKPAQVELGTPLTANATTVMLLGSGELSRELAIAFHRFGVEVHAVDRTSHAPAQQVAHYAHVVDVSDPVAVTQLIRRVRPDFIIPEIETIAADVLEAVEERGHATVVPSAKAAALSTNRERMRRLAAEELGLPTPSYMFVSTHTEFEVAIGSLGYPVVAKAAEQSTRPNCVIESEEDVERAWEVLCDGQPETRLVVEKLVDFDYELAMLAVRSTDPATGQLATWFCEPIGYKYDAGQYVESWQPMRISEEALGNARSVAARVSNALGGRGVFSVKMFVAGDDVYFSEVHARPHETGLVTIASQRLSQFELHSRAILNMPIDVTLTSPGAACSLFSTVDAHSVRITGLGEALAVPESRVELFGKQDATIGRGMGVALATAETIGEAAQRARAVADAISVENTVG</sequence>
<accession>A0A2A9DPV7</accession>
<evidence type="ECO:0000256" key="1">
    <source>
        <dbReference type="ARBA" id="ARBA00022598"/>
    </source>
</evidence>
<protein>
    <submittedName>
        <fullName evidence="9">Formate-dependent phosphoribosylglycinamide formyltransferase</fullName>
    </submittedName>
</protein>
<dbReference type="GO" id="GO:0005524">
    <property type="term" value="F:ATP binding"/>
    <property type="evidence" value="ECO:0007669"/>
    <property type="project" value="UniProtKB-UniRule"/>
</dbReference>
<evidence type="ECO:0000256" key="7">
    <source>
        <dbReference type="SAM" id="MobiDB-lite"/>
    </source>
</evidence>
<comment type="caution">
    <text evidence="9">The sequence shown here is derived from an EMBL/GenBank/DDBJ whole genome shotgun (WGS) entry which is preliminary data.</text>
</comment>
<dbReference type="OrthoDB" id="9804625at2"/>
<dbReference type="PANTHER" id="PTHR43055">
    <property type="entry name" value="FORMATE-DEPENDENT PHOSPHORIBOSYLGLYCINAMIDE FORMYLTRANSFERASE"/>
    <property type="match status" value="1"/>
</dbReference>
<keyword evidence="4 6" id="KW-0067">ATP-binding</keyword>
<dbReference type="SUPFAM" id="SSF56059">
    <property type="entry name" value="Glutathione synthetase ATP-binding domain-like"/>
    <property type="match status" value="1"/>
</dbReference>
<evidence type="ECO:0000256" key="2">
    <source>
        <dbReference type="ARBA" id="ARBA00022741"/>
    </source>
</evidence>
<dbReference type="GO" id="GO:0016740">
    <property type="term" value="F:transferase activity"/>
    <property type="evidence" value="ECO:0007669"/>
    <property type="project" value="UniProtKB-KW"/>
</dbReference>
<dbReference type="AlphaFoldDB" id="A0A2A9DPV7"/>
<dbReference type="GO" id="GO:0016874">
    <property type="term" value="F:ligase activity"/>
    <property type="evidence" value="ECO:0007669"/>
    <property type="project" value="UniProtKB-KW"/>
</dbReference>
<dbReference type="NCBIfam" id="NF006766">
    <property type="entry name" value="PRK09288.1"/>
    <property type="match status" value="1"/>
</dbReference>
<dbReference type="EMBL" id="PDJF01000001">
    <property type="protein sequence ID" value="PFG27949.1"/>
    <property type="molecule type" value="Genomic_DNA"/>
</dbReference>
<dbReference type="InterPro" id="IPR016185">
    <property type="entry name" value="PreATP-grasp_dom_sf"/>
</dbReference>
<dbReference type="Gene3D" id="3.30.470.20">
    <property type="entry name" value="ATP-grasp fold, B domain"/>
    <property type="match status" value="1"/>
</dbReference>
<feature type="domain" description="ATP-grasp" evidence="8">
    <location>
        <begin position="140"/>
        <end position="332"/>
    </location>
</feature>
<evidence type="ECO:0000313" key="10">
    <source>
        <dbReference type="Proteomes" id="UP000221653"/>
    </source>
</evidence>
<evidence type="ECO:0000313" key="9">
    <source>
        <dbReference type="EMBL" id="PFG27949.1"/>
    </source>
</evidence>
<dbReference type="PROSITE" id="PS50975">
    <property type="entry name" value="ATP_GRASP"/>
    <property type="match status" value="1"/>
</dbReference>
<dbReference type="Pfam" id="PF02222">
    <property type="entry name" value="ATP-grasp"/>
    <property type="match status" value="1"/>
</dbReference>
<proteinExistence type="predicted"/>
<dbReference type="GO" id="GO:0006164">
    <property type="term" value="P:purine nucleotide biosynthetic process"/>
    <property type="evidence" value="ECO:0007669"/>
    <property type="project" value="UniProtKB-KW"/>
</dbReference>
<keyword evidence="2 6" id="KW-0547">Nucleotide-binding</keyword>